<organism evidence="10 11">
    <name type="scientific">Argiope bruennichi</name>
    <name type="common">Wasp spider</name>
    <name type="synonym">Aranea bruennichi</name>
    <dbReference type="NCBI Taxonomy" id="94029"/>
    <lineage>
        <taxon>Eukaryota</taxon>
        <taxon>Metazoa</taxon>
        <taxon>Ecdysozoa</taxon>
        <taxon>Arthropoda</taxon>
        <taxon>Chelicerata</taxon>
        <taxon>Arachnida</taxon>
        <taxon>Araneae</taxon>
        <taxon>Araneomorphae</taxon>
        <taxon>Entelegynae</taxon>
        <taxon>Araneoidea</taxon>
        <taxon>Araneidae</taxon>
        <taxon>Argiope</taxon>
    </lineage>
</organism>
<dbReference type="GO" id="GO:0098609">
    <property type="term" value="P:cell-cell adhesion"/>
    <property type="evidence" value="ECO:0007669"/>
    <property type="project" value="TreeGrafter"/>
</dbReference>
<comment type="caution">
    <text evidence="10">The sequence shown here is derived from an EMBL/GenBank/DDBJ whole genome shotgun (WGS) entry which is preliminary data.</text>
</comment>
<feature type="domain" description="Ig-like" evidence="9">
    <location>
        <begin position="237"/>
        <end position="316"/>
    </location>
</feature>
<dbReference type="SMART" id="SM00408">
    <property type="entry name" value="IGc2"/>
    <property type="match status" value="2"/>
</dbReference>
<dbReference type="GO" id="GO:0005886">
    <property type="term" value="C:plasma membrane"/>
    <property type="evidence" value="ECO:0007669"/>
    <property type="project" value="TreeGrafter"/>
</dbReference>
<sequence length="734" mass="82328">MDFSLFVLLWITSALNVEGALFLQVFDTLPQDREVNPGELIVIPCKVRNRKGECAWLKDGVVVGKIPGKYTFNREPDDGDCGITITNTQLEDDDGLWQCQVTQASLQELTLTSPEVKLTVREAPYPPIIEDTTIQIVQGDPFTARANEPKRLHCIARKGNPPATLKWFLNDVEITTNVNQTNIRDLEKRKTWQAVSALDMTFTKEDNHKMLKCVAIHDAYDTKAKDITVQLEILYPPEISLEGKPKEEIIEGMSLILRCRADANPKANIIWRKSGHSGIYDIKDHIEFNPIRRTDSGVYSCSAKNDIGQSQEMEITVDVKYKPKINLKNLKVYAKRPRAQLLEESKSKTKSTAPYLSEAASSTSSRKKYSWLQRIGGDPVIWQERTNNATFYINNVTYSYQGIYLCQASNTINGIFNTLKSEEIFLDVIGPPQILVDTFPVTSHLVVDKDENAVIVVLFCSDPDPRKTFWEWETFRMDTNSNTGRHAAEDIQRIPNQDDCYEAKLTIHSVEGGDSKTYTLVVENEKGRETFSVALEVREPFLLTMMIGGAIIIVLVLICLIALLICLFKREKCCFSHSSGFKPAPESIVENGCPDNDRADLTTAKTVPYCTNPGIKGKIATIGEDPFYKDGKKGAVKFVEGANGIRSKPDHPISANADRNDNRDGISFGSLESSVLEPDHRDQPIVTATATINNSRIKVHPQANINTHETSSMRGNHRSDYRPYQSPSVEQAYI</sequence>
<evidence type="ECO:0000256" key="5">
    <source>
        <dbReference type="ARBA" id="ARBA00023319"/>
    </source>
</evidence>
<dbReference type="Pfam" id="PF08205">
    <property type="entry name" value="C2-set_2"/>
    <property type="match status" value="1"/>
</dbReference>
<evidence type="ECO:0000313" key="11">
    <source>
        <dbReference type="Proteomes" id="UP000807504"/>
    </source>
</evidence>
<feature type="domain" description="Ig-like" evidence="9">
    <location>
        <begin position="24"/>
        <end position="112"/>
    </location>
</feature>
<evidence type="ECO:0000256" key="1">
    <source>
        <dbReference type="ARBA" id="ARBA00004479"/>
    </source>
</evidence>
<keyword evidence="7" id="KW-1133">Transmembrane helix</keyword>
<dbReference type="InterPro" id="IPR003598">
    <property type="entry name" value="Ig_sub2"/>
</dbReference>
<dbReference type="CDD" id="cd00096">
    <property type="entry name" value="Ig"/>
    <property type="match status" value="2"/>
</dbReference>
<feature type="signal peptide" evidence="8">
    <location>
        <begin position="1"/>
        <end position="19"/>
    </location>
</feature>
<keyword evidence="5" id="KW-0393">Immunoglobulin domain</keyword>
<evidence type="ECO:0000259" key="9">
    <source>
        <dbReference type="PROSITE" id="PS50835"/>
    </source>
</evidence>
<keyword evidence="4" id="KW-0325">Glycoprotein</keyword>
<dbReference type="Pfam" id="PF13927">
    <property type="entry name" value="Ig_3"/>
    <property type="match status" value="1"/>
</dbReference>
<feature type="chain" id="PRO_5035896884" evidence="8">
    <location>
        <begin position="20"/>
        <end position="734"/>
    </location>
</feature>
<keyword evidence="8" id="KW-0732">Signal</keyword>
<reference evidence="10" key="1">
    <citation type="journal article" date="2020" name="bioRxiv">
        <title>Chromosome-level reference genome of the European wasp spider Argiope bruennichi: a resource for studies on range expansion and evolutionary adaptation.</title>
        <authorList>
            <person name="Sheffer M.M."/>
            <person name="Hoppe A."/>
            <person name="Krehenwinkel H."/>
            <person name="Uhl G."/>
            <person name="Kuss A.W."/>
            <person name="Jensen L."/>
            <person name="Jensen C."/>
            <person name="Gillespie R.G."/>
            <person name="Hoff K.J."/>
            <person name="Prost S."/>
        </authorList>
    </citation>
    <scope>NUCLEOTIDE SEQUENCE</scope>
</reference>
<dbReference type="InterPro" id="IPR051275">
    <property type="entry name" value="Cell_adhesion_signaling"/>
</dbReference>
<dbReference type="Gene3D" id="2.60.40.10">
    <property type="entry name" value="Immunoglobulins"/>
    <property type="match status" value="5"/>
</dbReference>
<evidence type="ECO:0000256" key="7">
    <source>
        <dbReference type="SAM" id="Phobius"/>
    </source>
</evidence>
<keyword evidence="7" id="KW-0812">Transmembrane</keyword>
<evidence type="ECO:0000256" key="8">
    <source>
        <dbReference type="SAM" id="SignalP"/>
    </source>
</evidence>
<dbReference type="AlphaFoldDB" id="A0A8T0ECL3"/>
<feature type="compositionally biased region" description="Polar residues" evidence="6">
    <location>
        <begin position="725"/>
        <end position="734"/>
    </location>
</feature>
<feature type="domain" description="Ig-like" evidence="9">
    <location>
        <begin position="114"/>
        <end position="228"/>
    </location>
</feature>
<dbReference type="InterPro" id="IPR003599">
    <property type="entry name" value="Ig_sub"/>
</dbReference>
<feature type="compositionally biased region" description="Polar residues" evidence="6">
    <location>
        <begin position="703"/>
        <end position="714"/>
    </location>
</feature>
<evidence type="ECO:0000256" key="4">
    <source>
        <dbReference type="ARBA" id="ARBA00023180"/>
    </source>
</evidence>
<dbReference type="InterPro" id="IPR007110">
    <property type="entry name" value="Ig-like_dom"/>
</dbReference>
<dbReference type="InterPro" id="IPR013783">
    <property type="entry name" value="Ig-like_fold"/>
</dbReference>
<feature type="region of interest" description="Disordered" evidence="6">
    <location>
        <begin position="697"/>
        <end position="734"/>
    </location>
</feature>
<feature type="transmembrane region" description="Helical" evidence="7">
    <location>
        <begin position="541"/>
        <end position="568"/>
    </location>
</feature>
<proteinExistence type="predicted"/>
<accession>A0A8T0ECL3</accession>
<protein>
    <submittedName>
        <fullName evidence="10">Kin of IRRE-like protein 1 like protein</fullName>
    </submittedName>
</protein>
<feature type="domain" description="Ig-like" evidence="9">
    <location>
        <begin position="337"/>
        <end position="425"/>
    </location>
</feature>
<feature type="region of interest" description="Disordered" evidence="6">
    <location>
        <begin position="647"/>
        <end position="670"/>
    </location>
</feature>
<dbReference type="GO" id="GO:0005911">
    <property type="term" value="C:cell-cell junction"/>
    <property type="evidence" value="ECO:0007669"/>
    <property type="project" value="TreeGrafter"/>
</dbReference>
<reference evidence="10" key="2">
    <citation type="submission" date="2020-06" db="EMBL/GenBank/DDBJ databases">
        <authorList>
            <person name="Sheffer M."/>
        </authorList>
    </citation>
    <scope>NUCLEOTIDE SEQUENCE</scope>
</reference>
<dbReference type="PANTHER" id="PTHR11640:SF154">
    <property type="entry name" value="IRREGULAR CHIASM C-ROUGHEST PROTEIN-LIKE PROTEIN"/>
    <property type="match status" value="1"/>
</dbReference>
<keyword evidence="3" id="KW-1015">Disulfide bond</keyword>
<gene>
    <name evidence="10" type="ORF">HNY73_018247</name>
</gene>
<dbReference type="PANTHER" id="PTHR11640">
    <property type="entry name" value="NEPHRIN"/>
    <property type="match status" value="1"/>
</dbReference>
<dbReference type="SMART" id="SM00409">
    <property type="entry name" value="IG"/>
    <property type="match status" value="5"/>
</dbReference>
<dbReference type="EMBL" id="JABXBU010002228">
    <property type="protein sequence ID" value="KAF8770756.1"/>
    <property type="molecule type" value="Genomic_DNA"/>
</dbReference>
<dbReference type="SUPFAM" id="SSF48726">
    <property type="entry name" value="Immunoglobulin"/>
    <property type="match status" value="5"/>
</dbReference>
<dbReference type="PROSITE" id="PS50835">
    <property type="entry name" value="IG_LIKE"/>
    <property type="match status" value="4"/>
</dbReference>
<keyword evidence="2 7" id="KW-0472">Membrane</keyword>
<dbReference type="GO" id="GO:0050839">
    <property type="term" value="F:cell adhesion molecule binding"/>
    <property type="evidence" value="ECO:0007669"/>
    <property type="project" value="TreeGrafter"/>
</dbReference>
<evidence type="ECO:0000256" key="3">
    <source>
        <dbReference type="ARBA" id="ARBA00023157"/>
    </source>
</evidence>
<evidence type="ECO:0000256" key="2">
    <source>
        <dbReference type="ARBA" id="ARBA00023136"/>
    </source>
</evidence>
<name>A0A8T0ECL3_ARGBR</name>
<evidence type="ECO:0000256" key="6">
    <source>
        <dbReference type="SAM" id="MobiDB-lite"/>
    </source>
</evidence>
<keyword evidence="11" id="KW-1185">Reference proteome</keyword>
<dbReference type="Proteomes" id="UP000807504">
    <property type="component" value="Unassembled WGS sequence"/>
</dbReference>
<comment type="subcellular location">
    <subcellularLocation>
        <location evidence="1">Membrane</location>
        <topology evidence="1">Single-pass type I membrane protein</topology>
    </subcellularLocation>
</comment>
<evidence type="ECO:0000313" key="10">
    <source>
        <dbReference type="EMBL" id="KAF8770756.1"/>
    </source>
</evidence>
<dbReference type="InterPro" id="IPR036179">
    <property type="entry name" value="Ig-like_dom_sf"/>
</dbReference>
<dbReference type="InterPro" id="IPR013162">
    <property type="entry name" value="CD80_C2-set"/>
</dbReference>